<dbReference type="RefSeq" id="XP_026495165.2">
    <property type="nucleotide sequence ID" value="XM_026639380.2"/>
</dbReference>
<dbReference type="GO" id="GO:0005615">
    <property type="term" value="C:extracellular space"/>
    <property type="evidence" value="ECO:0007669"/>
    <property type="project" value="TreeGrafter"/>
</dbReference>
<dbReference type="Gene3D" id="3.40.720.10">
    <property type="entry name" value="Alkaline Phosphatase, subunit A"/>
    <property type="match status" value="1"/>
</dbReference>
<evidence type="ECO:0000256" key="1">
    <source>
        <dbReference type="SAM" id="Phobius"/>
    </source>
</evidence>
<organism evidence="2 3">
    <name type="scientific">Vanessa tameamea</name>
    <name type="common">Kamehameha butterfly</name>
    <dbReference type="NCBI Taxonomy" id="334116"/>
    <lineage>
        <taxon>Eukaryota</taxon>
        <taxon>Metazoa</taxon>
        <taxon>Ecdysozoa</taxon>
        <taxon>Arthropoda</taxon>
        <taxon>Hexapoda</taxon>
        <taxon>Insecta</taxon>
        <taxon>Pterygota</taxon>
        <taxon>Neoptera</taxon>
        <taxon>Endopterygota</taxon>
        <taxon>Lepidoptera</taxon>
        <taxon>Glossata</taxon>
        <taxon>Ditrysia</taxon>
        <taxon>Papilionoidea</taxon>
        <taxon>Nymphalidae</taxon>
        <taxon>Nymphalinae</taxon>
        <taxon>Vanessa</taxon>
    </lineage>
</organism>
<dbReference type="InterPro" id="IPR004245">
    <property type="entry name" value="DUF229"/>
</dbReference>
<feature type="transmembrane region" description="Helical" evidence="1">
    <location>
        <begin position="7"/>
        <end position="24"/>
    </location>
</feature>
<sequence length="629" mass="73501">MDNVRNFKFLLLGSFVVTIVYTIYPKLYIGTSEPIQKYRQENFIQFYNGTEDFLIDTPGCFIPNYMKTMKFKEVHDTKKRCGERTVFIKKISNDVVLFTINEIKMRYYTKKKYSCCFQFAGPSYVSGKIDYTSLRYSSCIDFKNGTETVLKEEVITVKCTHNSDKKLIIYEDAYAILKKIKRTYEKRDDERPWNILILGMDTISRGRAYSSLPKTTDYMLRHDWLDYRGYQKVGYNTFPNVMSLLTGKNMSTIYKACSSGMDKCNHMILWSQFQKAGYVTATGEDYLRLPDTFGKYGYKTSPTDHYLRPLFLTGEHSYGNLVCTKKMASPNHILDYATAFSDTYKDDKFFGMFWFNSYSHNLENKPQLIDDAIVNFFNNLNSSGVMNNTFILFLSDHGMRYGKMREQVESYYAERLPMLFMWVPDDFRKMHLQEYTNLEINQNRLITPYDLRLTLWDIMVKSKITTDKIDSEACPKCDSIFNEISPYRNCADANVDEKWCTCHTMKSVDQKDKDVKLSIDFVVTYLQNKTKYIETTSCMKCAVLSLKTILRTHTYRDESFNSTYFVLALLMTPANIGYEATIVKRNGELSIMQPTYTITSYNTRGNCVIEPNHRSYCVCEKTAKCKIKH</sequence>
<evidence type="ECO:0000313" key="2">
    <source>
        <dbReference type="Proteomes" id="UP001652626"/>
    </source>
</evidence>
<keyword evidence="2" id="KW-1185">Reference proteome</keyword>
<dbReference type="Proteomes" id="UP001652626">
    <property type="component" value="Chromosome 8"/>
</dbReference>
<dbReference type="PANTHER" id="PTHR10974:SF9">
    <property type="entry name" value="DUF229 DOMAIN CONTAINING PROTEIN-RELATED"/>
    <property type="match status" value="1"/>
</dbReference>
<keyword evidence="1" id="KW-0472">Membrane</keyword>
<name>A0A8B8IDN7_VANTA</name>
<keyword evidence="1" id="KW-0812">Transmembrane</keyword>
<dbReference type="GeneID" id="113400020"/>
<dbReference type="AlphaFoldDB" id="A0A8B8IDN7"/>
<protein>
    <submittedName>
        <fullName evidence="3">Uncharacterized protein LOC113400020</fullName>
    </submittedName>
</protein>
<dbReference type="PANTHER" id="PTHR10974">
    <property type="entry name" value="FI08016P-RELATED"/>
    <property type="match status" value="1"/>
</dbReference>
<proteinExistence type="predicted"/>
<dbReference type="OMA" id="MCHFERV"/>
<dbReference type="Pfam" id="PF02995">
    <property type="entry name" value="DUF229"/>
    <property type="match status" value="1"/>
</dbReference>
<dbReference type="SUPFAM" id="SSF53649">
    <property type="entry name" value="Alkaline phosphatase-like"/>
    <property type="match status" value="1"/>
</dbReference>
<dbReference type="InterPro" id="IPR017850">
    <property type="entry name" value="Alkaline_phosphatase_core_sf"/>
</dbReference>
<dbReference type="CDD" id="cd16021">
    <property type="entry name" value="ALP_like"/>
    <property type="match status" value="1"/>
</dbReference>
<reference evidence="3" key="1">
    <citation type="submission" date="2025-08" db="UniProtKB">
        <authorList>
            <consortium name="RefSeq"/>
        </authorList>
    </citation>
    <scope>IDENTIFICATION</scope>
    <source>
        <tissue evidence="3">Whole body</tissue>
    </source>
</reference>
<gene>
    <name evidence="3" type="primary">LOC113400020</name>
</gene>
<dbReference type="OrthoDB" id="413313at2759"/>
<evidence type="ECO:0000313" key="3">
    <source>
        <dbReference type="RefSeq" id="XP_026495165.2"/>
    </source>
</evidence>
<accession>A0A8B8IDN7</accession>
<keyword evidence="1" id="KW-1133">Transmembrane helix</keyword>